<dbReference type="InterPro" id="IPR020843">
    <property type="entry name" value="ER"/>
</dbReference>
<evidence type="ECO:0000259" key="6">
    <source>
        <dbReference type="SMART" id="SM00829"/>
    </source>
</evidence>
<evidence type="ECO:0000256" key="5">
    <source>
        <dbReference type="RuleBase" id="RU361277"/>
    </source>
</evidence>
<dbReference type="PANTHER" id="PTHR42683">
    <property type="entry name" value="ALDEHYDE REDUCTASE"/>
    <property type="match status" value="1"/>
</dbReference>
<dbReference type="FunFam" id="3.40.50.720:FF:000022">
    <property type="entry name" value="Cinnamyl alcohol dehydrogenase"/>
    <property type="match status" value="1"/>
</dbReference>
<dbReference type="InterPro" id="IPR011032">
    <property type="entry name" value="GroES-like_sf"/>
</dbReference>
<dbReference type="InterPro" id="IPR047109">
    <property type="entry name" value="CAD-like"/>
</dbReference>
<dbReference type="Proteomes" id="UP000664859">
    <property type="component" value="Unassembled WGS sequence"/>
</dbReference>
<dbReference type="SMART" id="SM00829">
    <property type="entry name" value="PKS_ER"/>
    <property type="match status" value="1"/>
</dbReference>
<comment type="cofactor">
    <cofactor evidence="1 5">
        <name>Zn(2+)</name>
        <dbReference type="ChEBI" id="CHEBI:29105"/>
    </cofactor>
</comment>
<keyword evidence="3 5" id="KW-0862">Zinc</keyword>
<dbReference type="SUPFAM" id="SSF50129">
    <property type="entry name" value="GroES-like"/>
    <property type="match status" value="1"/>
</dbReference>
<dbReference type="InterPro" id="IPR013154">
    <property type="entry name" value="ADH-like_N"/>
</dbReference>
<gene>
    <name evidence="7" type="ORF">JKP88DRAFT_324760</name>
</gene>
<dbReference type="GO" id="GO:0008270">
    <property type="term" value="F:zinc ion binding"/>
    <property type="evidence" value="ECO:0007669"/>
    <property type="project" value="InterPro"/>
</dbReference>
<dbReference type="InterPro" id="IPR013149">
    <property type="entry name" value="ADH-like_C"/>
</dbReference>
<feature type="domain" description="Enoyl reductase (ER)" evidence="6">
    <location>
        <begin position="19"/>
        <end position="353"/>
    </location>
</feature>
<dbReference type="OrthoDB" id="1879366at2759"/>
<accession>A0A836CDM9</accession>
<dbReference type="InterPro" id="IPR002328">
    <property type="entry name" value="ADH_Zn_CS"/>
</dbReference>
<protein>
    <submittedName>
        <fullName evidence="7">Alcohol dehydrogenase GroES domain protein</fullName>
    </submittedName>
</protein>
<comment type="similarity">
    <text evidence="5">Belongs to the zinc-containing alcohol dehydrogenase family.</text>
</comment>
<dbReference type="GO" id="GO:0016616">
    <property type="term" value="F:oxidoreductase activity, acting on the CH-OH group of donors, NAD or NADP as acceptor"/>
    <property type="evidence" value="ECO:0007669"/>
    <property type="project" value="InterPro"/>
</dbReference>
<evidence type="ECO:0000256" key="1">
    <source>
        <dbReference type="ARBA" id="ARBA00001947"/>
    </source>
</evidence>
<evidence type="ECO:0000313" key="7">
    <source>
        <dbReference type="EMBL" id="KAG5180131.1"/>
    </source>
</evidence>
<dbReference type="AlphaFoldDB" id="A0A836CDM9"/>
<keyword evidence="2 5" id="KW-0479">Metal-binding</keyword>
<keyword evidence="4" id="KW-0560">Oxidoreductase</keyword>
<keyword evidence="8" id="KW-1185">Reference proteome</keyword>
<dbReference type="InterPro" id="IPR036291">
    <property type="entry name" value="NAD(P)-bd_dom_sf"/>
</dbReference>
<comment type="caution">
    <text evidence="7">The sequence shown here is derived from an EMBL/GenBank/DDBJ whole genome shotgun (WGS) entry which is preliminary data.</text>
</comment>
<dbReference type="PROSITE" id="PS00059">
    <property type="entry name" value="ADH_ZINC"/>
    <property type="match status" value="1"/>
</dbReference>
<organism evidence="7 8">
    <name type="scientific">Tribonema minus</name>
    <dbReference type="NCBI Taxonomy" id="303371"/>
    <lineage>
        <taxon>Eukaryota</taxon>
        <taxon>Sar</taxon>
        <taxon>Stramenopiles</taxon>
        <taxon>Ochrophyta</taxon>
        <taxon>PX clade</taxon>
        <taxon>Xanthophyceae</taxon>
        <taxon>Tribonematales</taxon>
        <taxon>Tribonemataceae</taxon>
        <taxon>Tribonema</taxon>
    </lineage>
</organism>
<evidence type="ECO:0000313" key="8">
    <source>
        <dbReference type="Proteomes" id="UP000664859"/>
    </source>
</evidence>
<name>A0A836CDM9_9STRA</name>
<dbReference type="Pfam" id="PF08240">
    <property type="entry name" value="ADH_N"/>
    <property type="match status" value="1"/>
</dbReference>
<dbReference type="SUPFAM" id="SSF51735">
    <property type="entry name" value="NAD(P)-binding Rossmann-fold domains"/>
    <property type="match status" value="1"/>
</dbReference>
<reference evidence="7" key="1">
    <citation type="submission" date="2021-02" db="EMBL/GenBank/DDBJ databases">
        <title>First Annotated Genome of the Yellow-green Alga Tribonema minus.</title>
        <authorList>
            <person name="Mahan K.M."/>
        </authorList>
    </citation>
    <scope>NUCLEOTIDE SEQUENCE</scope>
    <source>
        <strain evidence="7">UTEX B ZZ1240</strain>
    </source>
</reference>
<dbReference type="Pfam" id="PF00107">
    <property type="entry name" value="ADH_zinc_N"/>
    <property type="match status" value="1"/>
</dbReference>
<dbReference type="Gene3D" id="3.40.50.720">
    <property type="entry name" value="NAD(P)-binding Rossmann-like Domain"/>
    <property type="match status" value="1"/>
</dbReference>
<evidence type="ECO:0000256" key="3">
    <source>
        <dbReference type="ARBA" id="ARBA00022833"/>
    </source>
</evidence>
<dbReference type="EMBL" id="JAFCMP010000412">
    <property type="protein sequence ID" value="KAG5180131.1"/>
    <property type="molecule type" value="Genomic_DNA"/>
</dbReference>
<dbReference type="Gene3D" id="3.90.180.10">
    <property type="entry name" value="Medium-chain alcohol dehydrogenases, catalytic domain"/>
    <property type="match status" value="1"/>
</dbReference>
<dbReference type="CDD" id="cd05283">
    <property type="entry name" value="CAD1"/>
    <property type="match status" value="1"/>
</dbReference>
<evidence type="ECO:0000256" key="4">
    <source>
        <dbReference type="ARBA" id="ARBA00023002"/>
    </source>
</evidence>
<sequence>MSSGMDLSAKGIHATNAKGPFEATSFTRHQPGPKDVVLSVKYCGVCHSDVHAAKDDPSPEKFPVMPGHEIAGVVDWVGSEVTKLKPGDHVGVGCMVDSCLDCEFCKLSNEQYCANGCTMTYGGEPKHGRAGSETTRGGYSTKMVVTEHFCVKVPKDLPLEVVGPILCAGVTVFDPLVHWKAGSEHVKHVGIAGGGGLGHMGIKLAKSLGCEVTAITSSPKKVDALRELGASRVIVSSDEGAMKGAAKSLDLIINTISAPHDIMMYHALLRPNGTLVQLGLVGKPHSVCQVPMLMSRAGISGSLIAGMKATQELIEICTRDKIWPSVEVVHCNQIDRIYDELMSKSSMPKRYVLDVANTMDEYCSQKQQ</sequence>
<evidence type="ECO:0000256" key="2">
    <source>
        <dbReference type="ARBA" id="ARBA00022723"/>
    </source>
</evidence>
<proteinExistence type="inferred from homology"/>